<evidence type="ECO:0000256" key="2">
    <source>
        <dbReference type="ARBA" id="ARBA00022763"/>
    </source>
</evidence>
<name>A0AAE3DNQ6_9FIRM</name>
<accession>A0AAE3DNQ6</accession>
<dbReference type="InterPro" id="IPR036267">
    <property type="entry name" value="RuvA_C_sf"/>
</dbReference>
<evidence type="ECO:0000256" key="1">
    <source>
        <dbReference type="ARBA" id="ARBA00022490"/>
    </source>
</evidence>
<dbReference type="Proteomes" id="UP001199355">
    <property type="component" value="Unassembled WGS sequence"/>
</dbReference>
<comment type="caution">
    <text evidence="6">Lacks conserved residue(s) required for the propagation of feature annotation.</text>
</comment>
<dbReference type="GO" id="GO:0000400">
    <property type="term" value="F:four-way junction DNA binding"/>
    <property type="evidence" value="ECO:0007669"/>
    <property type="project" value="UniProtKB-UniRule"/>
</dbReference>
<reference evidence="8 9" key="1">
    <citation type="submission" date="2021-10" db="EMBL/GenBank/DDBJ databases">
        <title>Anaerobic single-cell dispensing facilitates the cultivation of human gut bacteria.</title>
        <authorList>
            <person name="Afrizal A."/>
        </authorList>
    </citation>
    <scope>NUCLEOTIDE SEQUENCE [LARGE SCALE GENOMIC DNA]</scope>
    <source>
        <strain evidence="8 9">CLA-AA-H244</strain>
    </source>
</reference>
<comment type="function">
    <text evidence="6">The RuvA-RuvB-RuvC complex processes Holliday junction (HJ) DNA during genetic recombination and DNA repair, while the RuvA-RuvB complex plays an important role in the rescue of blocked DNA replication forks via replication fork reversal (RFR). RuvA specifically binds to HJ cruciform DNA, conferring on it an open structure. The RuvB hexamer acts as an ATP-dependent pump, pulling dsDNA into and through the RuvAB complex. HJ branch migration allows RuvC to scan DNA until it finds its consensus sequence, where it cleaves and resolves the cruciform DNA.</text>
</comment>
<feature type="domain" description="Helix-hairpin-helix DNA-binding motif class 1" evidence="7">
    <location>
        <begin position="73"/>
        <end position="92"/>
    </location>
</feature>
<dbReference type="InterPro" id="IPR010994">
    <property type="entry name" value="RuvA_2-like"/>
</dbReference>
<feature type="region of interest" description="Domain III" evidence="6">
    <location>
        <begin position="156"/>
        <end position="204"/>
    </location>
</feature>
<dbReference type="GO" id="GO:0005524">
    <property type="term" value="F:ATP binding"/>
    <property type="evidence" value="ECO:0007669"/>
    <property type="project" value="InterPro"/>
</dbReference>
<dbReference type="RefSeq" id="WP_262584649.1">
    <property type="nucleotide sequence ID" value="NZ_JAJEQF010000016.1"/>
</dbReference>
<gene>
    <name evidence="6 8" type="primary">ruvA</name>
    <name evidence="8" type="ORF">LKD45_07960</name>
</gene>
<comment type="caution">
    <text evidence="8">The sequence shown here is derived from an EMBL/GenBank/DDBJ whole genome shotgun (WGS) entry which is preliminary data.</text>
</comment>
<protein>
    <recommendedName>
        <fullName evidence="6">Holliday junction branch migration complex subunit RuvA</fullName>
    </recommendedName>
</protein>
<keyword evidence="3 6" id="KW-0238">DNA-binding</keyword>
<dbReference type="Gene3D" id="2.40.50.140">
    <property type="entry name" value="Nucleic acid-binding proteins"/>
    <property type="match status" value="1"/>
</dbReference>
<keyword evidence="1 6" id="KW-0963">Cytoplasm</keyword>
<dbReference type="GO" id="GO:0006310">
    <property type="term" value="P:DNA recombination"/>
    <property type="evidence" value="ECO:0007669"/>
    <property type="project" value="UniProtKB-UniRule"/>
</dbReference>
<feature type="domain" description="Helix-hairpin-helix DNA-binding motif class 1" evidence="7">
    <location>
        <begin position="108"/>
        <end position="127"/>
    </location>
</feature>
<dbReference type="AlphaFoldDB" id="A0AAE3DNQ6"/>
<dbReference type="Pfam" id="PF01330">
    <property type="entry name" value="RuvA_N"/>
    <property type="match status" value="1"/>
</dbReference>
<evidence type="ECO:0000256" key="6">
    <source>
        <dbReference type="HAMAP-Rule" id="MF_00031"/>
    </source>
</evidence>
<dbReference type="GO" id="GO:0005737">
    <property type="term" value="C:cytoplasm"/>
    <property type="evidence" value="ECO:0007669"/>
    <property type="project" value="UniProtKB-SubCell"/>
</dbReference>
<comment type="domain">
    <text evidence="6">Has three domains with a flexible linker between the domains II and III and assumes an 'L' shape. Domain III is highly mobile and contacts RuvB.</text>
</comment>
<keyword evidence="2 6" id="KW-0227">DNA damage</keyword>
<dbReference type="InterPro" id="IPR000085">
    <property type="entry name" value="RuvA"/>
</dbReference>
<dbReference type="InterPro" id="IPR003583">
    <property type="entry name" value="Hlx-hairpin-Hlx_DNA-bd_motif"/>
</dbReference>
<dbReference type="EMBL" id="JAJEQF010000016">
    <property type="protein sequence ID" value="MCC2167626.1"/>
    <property type="molecule type" value="Genomic_DNA"/>
</dbReference>
<evidence type="ECO:0000256" key="4">
    <source>
        <dbReference type="ARBA" id="ARBA00023172"/>
    </source>
</evidence>
<dbReference type="InterPro" id="IPR013849">
    <property type="entry name" value="DNA_helicase_Holl-junc_RuvA_I"/>
</dbReference>
<dbReference type="SUPFAM" id="SSF47781">
    <property type="entry name" value="RuvA domain 2-like"/>
    <property type="match status" value="1"/>
</dbReference>
<comment type="similarity">
    <text evidence="6">Belongs to the RuvA family.</text>
</comment>
<dbReference type="InterPro" id="IPR011114">
    <property type="entry name" value="RuvA_C"/>
</dbReference>
<sequence length="204" mass="21929">MIAYLNGILAEIEEENIVIEVNGIGYNVRIPAGMAGRLPQIGEVVKLYTYTSVREDAIGLYGFLSRDDLNMYRQLITVSGIGPKGGLSVLSAMSADELRMAVISQDAKAIAKAPGVGTKTAQRIILELKDKISLEDTAMMREVNQVPQGSMLTGKSQAQTEAVEALTALGYSPSEALRAVKAVLQETPDLDVEALLKAALKKMF</sequence>
<dbReference type="Pfam" id="PF14520">
    <property type="entry name" value="HHH_5"/>
    <property type="match status" value="1"/>
</dbReference>
<comment type="subunit">
    <text evidence="6">Homotetramer. Forms an RuvA(8)-RuvB(12)-Holliday junction (HJ) complex. HJ DNA is sandwiched between 2 RuvA tetramers; dsDNA enters through RuvA and exits via RuvB. An RuvB hexamer assembles on each DNA strand where it exits the tetramer. Each RuvB hexamer is contacted by two RuvA subunits (via domain III) on 2 adjacent RuvB subunits; this complex drives branch migration. In the full resolvosome a probable DNA-RuvA(4)-RuvB(12)-RuvC(2) complex forms which resolves the HJ.</text>
</comment>
<dbReference type="GO" id="GO:0006281">
    <property type="term" value="P:DNA repair"/>
    <property type="evidence" value="ECO:0007669"/>
    <property type="project" value="UniProtKB-UniRule"/>
</dbReference>
<dbReference type="SMART" id="SM00278">
    <property type="entry name" value="HhH1"/>
    <property type="match status" value="2"/>
</dbReference>
<evidence type="ECO:0000259" key="7">
    <source>
        <dbReference type="SMART" id="SM00278"/>
    </source>
</evidence>
<proteinExistence type="inferred from homology"/>
<dbReference type="SUPFAM" id="SSF46929">
    <property type="entry name" value="DNA helicase RuvA subunit, C-terminal domain"/>
    <property type="match status" value="1"/>
</dbReference>
<dbReference type="Gene3D" id="1.10.8.10">
    <property type="entry name" value="DNA helicase RuvA subunit, C-terminal domain"/>
    <property type="match status" value="1"/>
</dbReference>
<keyword evidence="5 6" id="KW-0234">DNA repair</keyword>
<keyword evidence="4 6" id="KW-0233">DNA recombination</keyword>
<evidence type="ECO:0000313" key="9">
    <source>
        <dbReference type="Proteomes" id="UP001199355"/>
    </source>
</evidence>
<comment type="subcellular location">
    <subcellularLocation>
        <location evidence="6">Cytoplasm</location>
    </subcellularLocation>
</comment>
<organism evidence="8 9">
    <name type="scientific">Gallintestinimicrobium propionicum</name>
    <dbReference type="NCBI Taxonomy" id="2981770"/>
    <lineage>
        <taxon>Bacteria</taxon>
        <taxon>Bacillati</taxon>
        <taxon>Bacillota</taxon>
        <taxon>Clostridia</taxon>
        <taxon>Lachnospirales</taxon>
        <taxon>Lachnospiraceae</taxon>
        <taxon>Gallintestinimicrobium</taxon>
    </lineage>
</organism>
<dbReference type="GO" id="GO:0009379">
    <property type="term" value="C:Holliday junction helicase complex"/>
    <property type="evidence" value="ECO:0007669"/>
    <property type="project" value="InterPro"/>
</dbReference>
<dbReference type="Gene3D" id="1.10.150.20">
    <property type="entry name" value="5' to 3' exonuclease, C-terminal subdomain"/>
    <property type="match status" value="1"/>
</dbReference>
<dbReference type="GO" id="GO:0048476">
    <property type="term" value="C:Holliday junction resolvase complex"/>
    <property type="evidence" value="ECO:0007669"/>
    <property type="project" value="UniProtKB-UniRule"/>
</dbReference>
<evidence type="ECO:0000256" key="5">
    <source>
        <dbReference type="ARBA" id="ARBA00023204"/>
    </source>
</evidence>
<dbReference type="SUPFAM" id="SSF50249">
    <property type="entry name" value="Nucleic acid-binding proteins"/>
    <property type="match status" value="1"/>
</dbReference>
<evidence type="ECO:0000256" key="3">
    <source>
        <dbReference type="ARBA" id="ARBA00023125"/>
    </source>
</evidence>
<dbReference type="CDD" id="cd14332">
    <property type="entry name" value="UBA_RuvA_C"/>
    <property type="match status" value="1"/>
</dbReference>
<dbReference type="InterPro" id="IPR012340">
    <property type="entry name" value="NA-bd_OB-fold"/>
</dbReference>
<dbReference type="NCBIfam" id="TIGR00084">
    <property type="entry name" value="ruvA"/>
    <property type="match status" value="1"/>
</dbReference>
<evidence type="ECO:0000313" key="8">
    <source>
        <dbReference type="EMBL" id="MCC2167626.1"/>
    </source>
</evidence>
<keyword evidence="9" id="KW-1185">Reference proteome</keyword>
<dbReference type="GO" id="GO:0009378">
    <property type="term" value="F:four-way junction helicase activity"/>
    <property type="evidence" value="ECO:0007669"/>
    <property type="project" value="InterPro"/>
</dbReference>
<feature type="region of interest" description="Domain I" evidence="6">
    <location>
        <begin position="1"/>
        <end position="64"/>
    </location>
</feature>
<dbReference type="Pfam" id="PF07499">
    <property type="entry name" value="RuvA_C"/>
    <property type="match status" value="1"/>
</dbReference>
<dbReference type="HAMAP" id="MF_00031">
    <property type="entry name" value="DNA_HJ_migration_RuvA"/>
    <property type="match status" value="1"/>
</dbReference>